<evidence type="ECO:0000313" key="1">
    <source>
        <dbReference type="EMBL" id="KOR89431.1"/>
    </source>
</evidence>
<dbReference type="InterPro" id="IPR010021">
    <property type="entry name" value="PGPP1/Gep4"/>
</dbReference>
<dbReference type="AlphaFoldDB" id="A0A0M1P4M3"/>
<dbReference type="Gene3D" id="3.40.50.1000">
    <property type="entry name" value="HAD superfamily/HAD-like"/>
    <property type="match status" value="1"/>
</dbReference>
<dbReference type="PATRIC" id="fig|1705565.3.peg.3975"/>
<dbReference type="RefSeq" id="WP_054402470.1">
    <property type="nucleotide sequence ID" value="NZ_LIUT01000001.1"/>
</dbReference>
<dbReference type="GO" id="GO:0008962">
    <property type="term" value="F:phosphatidylglycerophosphatase activity"/>
    <property type="evidence" value="ECO:0007669"/>
    <property type="project" value="InterPro"/>
</dbReference>
<dbReference type="Pfam" id="PF13242">
    <property type="entry name" value="Hydrolase_like"/>
    <property type="match status" value="1"/>
</dbReference>
<sequence length="158" mass="17427">MPIFKPSQSVRSIYDIDGDALQRAGIKGIIFNWNNTLISKNSSAESDSMKNWLKGFESRYAIKLMIVSNSKPPSQGNELVNEIPALFEASKPKKKAFMAALDILGTQKNETAVVGNGIITDLWGGNRLGMYTIFVSPSWSKPRIIGAIKRLVVKALRV</sequence>
<dbReference type="InterPro" id="IPR036412">
    <property type="entry name" value="HAD-like_sf"/>
</dbReference>
<name>A0A0M1P4M3_9BACL</name>
<protein>
    <recommendedName>
        <fullName evidence="3">HAD family hydrolase</fullName>
    </recommendedName>
</protein>
<gene>
    <name evidence="1" type="ORF">AM231_09960</name>
</gene>
<dbReference type="Proteomes" id="UP000036932">
    <property type="component" value="Unassembled WGS sequence"/>
</dbReference>
<dbReference type="OrthoDB" id="9787572at2"/>
<dbReference type="EMBL" id="LIUT01000001">
    <property type="protein sequence ID" value="KOR89431.1"/>
    <property type="molecule type" value="Genomic_DNA"/>
</dbReference>
<evidence type="ECO:0000313" key="2">
    <source>
        <dbReference type="Proteomes" id="UP000036932"/>
    </source>
</evidence>
<organism evidence="1 2">
    <name type="scientific">Paenibacillus solani</name>
    <dbReference type="NCBI Taxonomy" id="1705565"/>
    <lineage>
        <taxon>Bacteria</taxon>
        <taxon>Bacillati</taxon>
        <taxon>Bacillota</taxon>
        <taxon>Bacilli</taxon>
        <taxon>Bacillales</taxon>
        <taxon>Paenibacillaceae</taxon>
        <taxon>Paenibacillus</taxon>
    </lineage>
</organism>
<keyword evidence="2" id="KW-1185">Reference proteome</keyword>
<comment type="caution">
    <text evidence="1">The sequence shown here is derived from an EMBL/GenBank/DDBJ whole genome shotgun (WGS) entry which is preliminary data.</text>
</comment>
<reference evidence="2" key="1">
    <citation type="submission" date="2015-08" db="EMBL/GenBank/DDBJ databases">
        <title>Genome sequencing project for genomic taxonomy and phylogenomics of Bacillus-like bacteria.</title>
        <authorList>
            <person name="Liu B."/>
            <person name="Wang J."/>
            <person name="Zhu Y."/>
            <person name="Liu G."/>
            <person name="Chen Q."/>
            <person name="Chen Z."/>
            <person name="Lan J."/>
            <person name="Che J."/>
            <person name="Ge C."/>
            <person name="Shi H."/>
            <person name="Pan Z."/>
            <person name="Liu X."/>
        </authorList>
    </citation>
    <scope>NUCLEOTIDE SEQUENCE [LARGE SCALE GENOMIC DNA]</scope>
    <source>
        <strain evidence="2">FJAT-22460</strain>
    </source>
</reference>
<dbReference type="SUPFAM" id="SSF56784">
    <property type="entry name" value="HAD-like"/>
    <property type="match status" value="1"/>
</dbReference>
<proteinExistence type="predicted"/>
<dbReference type="InterPro" id="IPR023214">
    <property type="entry name" value="HAD_sf"/>
</dbReference>
<accession>A0A0M1P4M3</accession>
<dbReference type="NCBIfam" id="TIGR01668">
    <property type="entry name" value="YqeG_hyp_ppase"/>
    <property type="match status" value="1"/>
</dbReference>
<evidence type="ECO:0008006" key="3">
    <source>
        <dbReference type="Google" id="ProtNLM"/>
    </source>
</evidence>